<keyword evidence="4" id="KW-0255">Endonuclease</keyword>
<keyword evidence="5" id="KW-1185">Reference proteome</keyword>
<dbReference type="GO" id="GO:0004519">
    <property type="term" value="F:endonuclease activity"/>
    <property type="evidence" value="ECO:0007669"/>
    <property type="project" value="UniProtKB-KW"/>
</dbReference>
<dbReference type="InterPro" id="IPR002711">
    <property type="entry name" value="HNH"/>
</dbReference>
<proteinExistence type="inferred from homology"/>
<organism evidence="4 5">
    <name type="scientific">Propioniferax innocua</name>
    <dbReference type="NCBI Taxonomy" id="1753"/>
    <lineage>
        <taxon>Bacteria</taxon>
        <taxon>Bacillati</taxon>
        <taxon>Actinomycetota</taxon>
        <taxon>Actinomycetes</taxon>
        <taxon>Propionibacteriales</taxon>
        <taxon>Propionibacteriaceae</taxon>
        <taxon>Propioniferax</taxon>
    </lineage>
</organism>
<dbReference type="Pfam" id="PF01844">
    <property type="entry name" value="HNH"/>
    <property type="match status" value="1"/>
</dbReference>
<dbReference type="Gene3D" id="1.10.30.50">
    <property type="match status" value="1"/>
</dbReference>
<dbReference type="InterPro" id="IPR003615">
    <property type="entry name" value="HNH_nuc"/>
</dbReference>
<dbReference type="Pfam" id="PF02720">
    <property type="entry name" value="DUF222"/>
    <property type="match status" value="1"/>
</dbReference>
<evidence type="ECO:0000256" key="2">
    <source>
        <dbReference type="SAM" id="MobiDB-lite"/>
    </source>
</evidence>
<dbReference type="CDD" id="cd00085">
    <property type="entry name" value="HNHc"/>
    <property type="match status" value="1"/>
</dbReference>
<dbReference type="Proteomes" id="UP000316196">
    <property type="component" value="Unassembled WGS sequence"/>
</dbReference>
<dbReference type="InterPro" id="IPR003870">
    <property type="entry name" value="DUF222"/>
</dbReference>
<evidence type="ECO:0000313" key="5">
    <source>
        <dbReference type="Proteomes" id="UP000316196"/>
    </source>
</evidence>
<sequence>MTPPMSPSSPQADSPHPATVTSIEVGRAERERATALGVRLQGIAAARAQLEADFLRELHEFDRNEYHRFFDGIVSTAHWLAWACSMADGTAREHVRVARALHRMPVVASRMAAGELSYSKVRELTRLAPPEPEDPASDASPDQAAPEPPRLENEEELCDLAAEMTASQLSRTVRAYRTHAGLRIQQEVQRTLAWRNRDDGMMELRVILPPEQAAEVRAALDVAEGRLRRDAQTPAAEMSPDAEKPRVNMVDALLEVTRTHLDEDTSAPVDDHHLVTVHVSATDLIATTAPSGTATDVPAGTSDTDIPTSTAHVPGVGAVDPETARRLACDAPLVPALIDASGDVLALGRTQRLVTRTQRRALGIRDHHTCRFPGCVRRRRLHAHHVQHWANGGPTDLDNLMLLCNFHHTCVHEGQINISGDHTDRTFTLPNGNRLTDQYPLSDAALADELAQWASEQAARPDGGRIFPPRGGEGFLLHECVGALWSLTETPSLAS</sequence>
<dbReference type="RefSeq" id="WP_142094040.1">
    <property type="nucleotide sequence ID" value="NZ_BAAAMD010000002.1"/>
</dbReference>
<dbReference type="EMBL" id="VFOR01000002">
    <property type="protein sequence ID" value="TQL58226.1"/>
    <property type="molecule type" value="Genomic_DNA"/>
</dbReference>
<feature type="region of interest" description="Disordered" evidence="2">
    <location>
        <begin position="128"/>
        <end position="151"/>
    </location>
</feature>
<comment type="similarity">
    <text evidence="1">Belongs to the Rv1128c/1148c/1588c/1702c/1945/3466 family.</text>
</comment>
<name>A0A542ZCZ3_9ACTN</name>
<dbReference type="GO" id="GO:0003676">
    <property type="term" value="F:nucleic acid binding"/>
    <property type="evidence" value="ECO:0007669"/>
    <property type="project" value="InterPro"/>
</dbReference>
<protein>
    <submittedName>
        <fullName evidence="4">HNH endonuclease</fullName>
    </submittedName>
</protein>
<keyword evidence="4" id="KW-0378">Hydrolase</keyword>
<evidence type="ECO:0000256" key="1">
    <source>
        <dbReference type="ARBA" id="ARBA00023450"/>
    </source>
</evidence>
<reference evidence="4 5" key="1">
    <citation type="submission" date="2019-06" db="EMBL/GenBank/DDBJ databases">
        <title>Sequencing the genomes of 1000 actinobacteria strains.</title>
        <authorList>
            <person name="Klenk H.-P."/>
        </authorList>
    </citation>
    <scope>NUCLEOTIDE SEQUENCE [LARGE SCALE GENOMIC DNA]</scope>
    <source>
        <strain evidence="4 5">DSM 8251</strain>
    </source>
</reference>
<feature type="domain" description="HNH nuclease" evidence="3">
    <location>
        <begin position="357"/>
        <end position="409"/>
    </location>
</feature>
<dbReference type="GO" id="GO:0008270">
    <property type="term" value="F:zinc ion binding"/>
    <property type="evidence" value="ECO:0007669"/>
    <property type="project" value="InterPro"/>
</dbReference>
<evidence type="ECO:0000313" key="4">
    <source>
        <dbReference type="EMBL" id="TQL58226.1"/>
    </source>
</evidence>
<evidence type="ECO:0000259" key="3">
    <source>
        <dbReference type="SMART" id="SM00507"/>
    </source>
</evidence>
<comment type="caution">
    <text evidence="4">The sequence shown here is derived from an EMBL/GenBank/DDBJ whole genome shotgun (WGS) entry which is preliminary data.</text>
</comment>
<keyword evidence="4" id="KW-0540">Nuclease</keyword>
<dbReference type="SMART" id="SM00507">
    <property type="entry name" value="HNHc"/>
    <property type="match status" value="1"/>
</dbReference>
<dbReference type="OrthoDB" id="5176970at2"/>
<gene>
    <name evidence="4" type="ORF">FB460_2081</name>
</gene>
<accession>A0A542ZCZ3</accession>
<dbReference type="AlphaFoldDB" id="A0A542ZCZ3"/>